<dbReference type="GO" id="GO:0004252">
    <property type="term" value="F:serine-type endopeptidase activity"/>
    <property type="evidence" value="ECO:0007669"/>
    <property type="project" value="InterPro"/>
</dbReference>
<keyword evidence="1" id="KW-1015">Disulfide bond</keyword>
<dbReference type="InterPro" id="IPR001254">
    <property type="entry name" value="Trypsin_dom"/>
</dbReference>
<dbReference type="Gene3D" id="2.40.10.10">
    <property type="entry name" value="Trypsin-like serine proteases"/>
    <property type="match status" value="1"/>
</dbReference>
<dbReference type="GO" id="GO:0006508">
    <property type="term" value="P:proteolysis"/>
    <property type="evidence" value="ECO:0007669"/>
    <property type="project" value="InterPro"/>
</dbReference>
<dbReference type="OMA" id="EASANEW"/>
<dbReference type="SUPFAM" id="SSF50494">
    <property type="entry name" value="Trypsin-like serine proteases"/>
    <property type="match status" value="1"/>
</dbReference>
<keyword evidence="6" id="KW-1185">Reference proteome</keyword>
<dbReference type="InterPro" id="IPR009003">
    <property type="entry name" value="Peptidase_S1_PA"/>
</dbReference>
<feature type="signal peptide" evidence="3">
    <location>
        <begin position="1"/>
        <end position="21"/>
    </location>
</feature>
<sequence length="281" mass="32286">METKLLFVNLMSLMTLSYVELKCGIYKHDLKTRMNLVDGEIVQNHAYPWMAFLMLTYFEPDGKLTGFTCSASLIKKQWILTSAYCLIIAKSVKFADGVVILGTNDISAKHKSKRSIKITIDQKNVFLHNEYDPSKGLNDIALLKLSKPLNLEKLKNFISPICLPKQDMPMENTFCFVTGWDKVNPNTHVTEKLHHYHESILTFDQCKKWYWPVTKNQICAISDGEKICYGFYGGPLQCLKQDFTWTIEGILSYGLGNCTDKSVFTKTEKYLDWINDIMDTN</sequence>
<keyword evidence="3" id="KW-0732">Signal</keyword>
<feature type="domain" description="Peptidase S1" evidence="4">
    <location>
        <begin position="36"/>
        <end position="279"/>
    </location>
</feature>
<proteinExistence type="inferred from homology"/>
<feature type="chain" id="PRO_5040363916" description="Peptidase S1 domain-containing protein" evidence="3">
    <location>
        <begin position="22"/>
        <end position="281"/>
    </location>
</feature>
<evidence type="ECO:0000313" key="5">
    <source>
        <dbReference type="EMBL" id="KAJ6222463.1"/>
    </source>
</evidence>
<dbReference type="InterPro" id="IPR051487">
    <property type="entry name" value="Ser/Thr_Proteases_Immune/Dev"/>
</dbReference>
<dbReference type="CDD" id="cd00190">
    <property type="entry name" value="Tryp_SPc"/>
    <property type="match status" value="1"/>
</dbReference>
<comment type="caution">
    <text evidence="5">The sequence shown here is derived from an EMBL/GenBank/DDBJ whole genome shotgun (WGS) entry which is preliminary data.</text>
</comment>
<protein>
    <recommendedName>
        <fullName evidence="4">Peptidase S1 domain-containing protein</fullName>
    </recommendedName>
</protein>
<dbReference type="Pfam" id="PF00089">
    <property type="entry name" value="Trypsin"/>
    <property type="match status" value="1"/>
</dbReference>
<comment type="similarity">
    <text evidence="2">Belongs to the peptidase S1 family. CLIP subfamily.</text>
</comment>
<dbReference type="SMART" id="SM00020">
    <property type="entry name" value="Tryp_SPc"/>
    <property type="match status" value="1"/>
</dbReference>
<evidence type="ECO:0000256" key="1">
    <source>
        <dbReference type="ARBA" id="ARBA00023157"/>
    </source>
</evidence>
<dbReference type="Proteomes" id="UP001142055">
    <property type="component" value="Chromosome 1"/>
</dbReference>
<evidence type="ECO:0000256" key="2">
    <source>
        <dbReference type="ARBA" id="ARBA00024195"/>
    </source>
</evidence>
<accession>A0A9Q0MC07</accession>
<dbReference type="PRINTS" id="PR00722">
    <property type="entry name" value="CHYMOTRYPSIN"/>
</dbReference>
<dbReference type="EMBL" id="JAPWDV010000001">
    <property type="protein sequence ID" value="KAJ6222463.1"/>
    <property type="molecule type" value="Genomic_DNA"/>
</dbReference>
<name>A0A9Q0MC07_BLOTA</name>
<dbReference type="AlphaFoldDB" id="A0A9Q0MC07"/>
<dbReference type="InterPro" id="IPR001314">
    <property type="entry name" value="Peptidase_S1A"/>
</dbReference>
<dbReference type="InterPro" id="IPR043504">
    <property type="entry name" value="Peptidase_S1_PA_chymotrypsin"/>
</dbReference>
<organism evidence="5 6">
    <name type="scientific">Blomia tropicalis</name>
    <name type="common">Mite</name>
    <dbReference type="NCBI Taxonomy" id="40697"/>
    <lineage>
        <taxon>Eukaryota</taxon>
        <taxon>Metazoa</taxon>
        <taxon>Ecdysozoa</taxon>
        <taxon>Arthropoda</taxon>
        <taxon>Chelicerata</taxon>
        <taxon>Arachnida</taxon>
        <taxon>Acari</taxon>
        <taxon>Acariformes</taxon>
        <taxon>Sarcoptiformes</taxon>
        <taxon>Astigmata</taxon>
        <taxon>Glycyphagoidea</taxon>
        <taxon>Echimyopodidae</taxon>
        <taxon>Blomia</taxon>
    </lineage>
</organism>
<evidence type="ECO:0000259" key="4">
    <source>
        <dbReference type="PROSITE" id="PS50240"/>
    </source>
</evidence>
<dbReference type="PANTHER" id="PTHR24256">
    <property type="entry name" value="TRYPTASE-RELATED"/>
    <property type="match status" value="1"/>
</dbReference>
<evidence type="ECO:0000256" key="3">
    <source>
        <dbReference type="SAM" id="SignalP"/>
    </source>
</evidence>
<evidence type="ECO:0000313" key="6">
    <source>
        <dbReference type="Proteomes" id="UP001142055"/>
    </source>
</evidence>
<dbReference type="PROSITE" id="PS50240">
    <property type="entry name" value="TRYPSIN_DOM"/>
    <property type="match status" value="1"/>
</dbReference>
<gene>
    <name evidence="5" type="ORF">RDWZM_001008</name>
</gene>
<reference evidence="5" key="1">
    <citation type="submission" date="2022-12" db="EMBL/GenBank/DDBJ databases">
        <title>Genome assemblies of Blomia tropicalis.</title>
        <authorList>
            <person name="Cui Y."/>
        </authorList>
    </citation>
    <scope>NUCLEOTIDE SEQUENCE</scope>
    <source>
        <tissue evidence="5">Adult mites</tissue>
    </source>
</reference>